<evidence type="ECO:0000313" key="2">
    <source>
        <dbReference type="Proteomes" id="UP000280307"/>
    </source>
</evidence>
<sequence length="149" mass="16989">MRLCREYNSSVESQQISNHSSSVGLDVRLSFDRVRRIVIVNEAHLTISAESDSPPLITITLKPTADLWRATITLGTHRYSETLSRFEFNRFIIPTLRATNRPPSAYQRSKRPRHQAHTGLKPLLRTVRQGFRCLVSGVSRSASESDAWR</sequence>
<evidence type="ECO:0000313" key="1">
    <source>
        <dbReference type="EMBL" id="RRR69499.1"/>
    </source>
</evidence>
<dbReference type="EMBL" id="RSAS01000626">
    <property type="protein sequence ID" value="RRR69499.1"/>
    <property type="molecule type" value="Genomic_DNA"/>
</dbReference>
<accession>A0A426TVS1</accession>
<reference evidence="1 2" key="1">
    <citation type="submission" date="2018-12" db="EMBL/GenBank/DDBJ databases">
        <title>Genome Sequence of Candidatus Viridilinea halotolerans isolated from saline sulfide-rich spring.</title>
        <authorList>
            <person name="Grouzdev D.S."/>
            <person name="Burganskaya E.I."/>
            <person name="Krutkina M.S."/>
            <person name="Sukhacheva M.V."/>
            <person name="Gorlenko V.M."/>
        </authorList>
    </citation>
    <scope>NUCLEOTIDE SEQUENCE [LARGE SCALE GENOMIC DNA]</scope>
    <source>
        <strain evidence="1">Chok-6</strain>
    </source>
</reference>
<dbReference type="AlphaFoldDB" id="A0A426TVS1"/>
<dbReference type="Proteomes" id="UP000280307">
    <property type="component" value="Unassembled WGS sequence"/>
</dbReference>
<organism evidence="1 2">
    <name type="scientific">Candidatus Viridilinea halotolerans</name>
    <dbReference type="NCBI Taxonomy" id="2491704"/>
    <lineage>
        <taxon>Bacteria</taxon>
        <taxon>Bacillati</taxon>
        <taxon>Chloroflexota</taxon>
        <taxon>Chloroflexia</taxon>
        <taxon>Chloroflexales</taxon>
        <taxon>Chloroflexineae</taxon>
        <taxon>Oscillochloridaceae</taxon>
        <taxon>Candidatus Viridilinea</taxon>
    </lineage>
</organism>
<name>A0A426TVS1_9CHLR</name>
<protein>
    <submittedName>
        <fullName evidence="1">Uncharacterized protein</fullName>
    </submittedName>
</protein>
<gene>
    <name evidence="1" type="ORF">EI684_15500</name>
</gene>
<proteinExistence type="predicted"/>
<comment type="caution">
    <text evidence="1">The sequence shown here is derived from an EMBL/GenBank/DDBJ whole genome shotgun (WGS) entry which is preliminary data.</text>
</comment>